<dbReference type="Proteomes" id="UP000824782">
    <property type="component" value="Unassembled WGS sequence"/>
</dbReference>
<evidence type="ECO:0000313" key="1">
    <source>
        <dbReference type="EMBL" id="KAG8582312.1"/>
    </source>
</evidence>
<name>A0AAV7CBC6_ENGPU</name>
<protein>
    <submittedName>
        <fullName evidence="1">Uncharacterized protein</fullName>
    </submittedName>
</protein>
<gene>
    <name evidence="1" type="ORF">GDO81_008004</name>
</gene>
<dbReference type="AlphaFoldDB" id="A0AAV7CBC6"/>
<sequence>MGDKINDCLLVTTPHQETVVELQYNIMLEEKMSVLSKINLSSQRSIYKFAKVGEKHVPIEHPIFCRKKTLSKMSHIIHDMLLLSCI</sequence>
<proteinExistence type="predicted"/>
<comment type="caution">
    <text evidence="1">The sequence shown here is derived from an EMBL/GenBank/DDBJ whole genome shotgun (WGS) entry which is preliminary data.</text>
</comment>
<accession>A0AAV7CBC6</accession>
<keyword evidence="2" id="KW-1185">Reference proteome</keyword>
<organism evidence="1 2">
    <name type="scientific">Engystomops pustulosus</name>
    <name type="common">Tungara frog</name>
    <name type="synonym">Physalaemus pustulosus</name>
    <dbReference type="NCBI Taxonomy" id="76066"/>
    <lineage>
        <taxon>Eukaryota</taxon>
        <taxon>Metazoa</taxon>
        <taxon>Chordata</taxon>
        <taxon>Craniata</taxon>
        <taxon>Vertebrata</taxon>
        <taxon>Euteleostomi</taxon>
        <taxon>Amphibia</taxon>
        <taxon>Batrachia</taxon>
        <taxon>Anura</taxon>
        <taxon>Neobatrachia</taxon>
        <taxon>Hyloidea</taxon>
        <taxon>Leptodactylidae</taxon>
        <taxon>Leiuperinae</taxon>
        <taxon>Engystomops</taxon>
    </lineage>
</organism>
<evidence type="ECO:0000313" key="2">
    <source>
        <dbReference type="Proteomes" id="UP000824782"/>
    </source>
</evidence>
<reference evidence="1" key="1">
    <citation type="thesis" date="2020" institute="ProQuest LLC" country="789 East Eisenhower Parkway, Ann Arbor, MI, USA">
        <title>Comparative Genomics and Chromosome Evolution.</title>
        <authorList>
            <person name="Mudd A.B."/>
        </authorList>
    </citation>
    <scope>NUCLEOTIDE SEQUENCE</scope>
    <source>
        <strain evidence="1">237g6f4</strain>
        <tissue evidence="1">Blood</tissue>
    </source>
</reference>
<dbReference type="EMBL" id="WNYA01000003">
    <property type="protein sequence ID" value="KAG8582312.1"/>
    <property type="molecule type" value="Genomic_DNA"/>
</dbReference>